<dbReference type="EMBL" id="WEGJ01000045">
    <property type="protein sequence ID" value="MQY16140.1"/>
    <property type="molecule type" value="Genomic_DNA"/>
</dbReference>
<accession>A0A7K0CRT9</accession>
<dbReference type="OrthoDB" id="4244421at2"/>
<dbReference type="AlphaFoldDB" id="A0A7K0CRT9"/>
<evidence type="ECO:0000313" key="1">
    <source>
        <dbReference type="EMBL" id="MQY16140.1"/>
    </source>
</evidence>
<comment type="caution">
    <text evidence="1">The sequence shown here is derived from an EMBL/GenBank/DDBJ whole genome shotgun (WGS) entry which is preliminary data.</text>
</comment>
<dbReference type="RefSeq" id="WP_153456921.1">
    <property type="nucleotide sequence ID" value="NZ_WEGJ01000045.1"/>
</dbReference>
<dbReference type="Proteomes" id="UP000466345">
    <property type="component" value="Unassembled WGS sequence"/>
</dbReference>
<gene>
    <name evidence="1" type="ORF">SRB5_63330</name>
</gene>
<organism evidence="1 2">
    <name type="scientific">Streptomyces smaragdinus</name>
    <dbReference type="NCBI Taxonomy" id="2585196"/>
    <lineage>
        <taxon>Bacteria</taxon>
        <taxon>Bacillati</taxon>
        <taxon>Actinomycetota</taxon>
        <taxon>Actinomycetes</taxon>
        <taxon>Kitasatosporales</taxon>
        <taxon>Streptomycetaceae</taxon>
        <taxon>Streptomyces</taxon>
    </lineage>
</organism>
<sequence length="118" mass="13324">MERTDDGHYRLRLSRQQQAMVYECLVFARDSDEEEAIVYTGSGRQPLATLAARLSPQSGETAWTLTPGELHTVYATLIFAVTELYTEEDFHTRIGWYKENAVALARDITRQLRGGGIA</sequence>
<name>A0A7K0CRT9_9ACTN</name>
<keyword evidence="2" id="KW-1185">Reference proteome</keyword>
<evidence type="ECO:0000313" key="2">
    <source>
        <dbReference type="Proteomes" id="UP000466345"/>
    </source>
</evidence>
<protein>
    <submittedName>
        <fullName evidence="1">Uncharacterized protein</fullName>
    </submittedName>
</protein>
<proteinExistence type="predicted"/>
<reference evidence="1 2" key="1">
    <citation type="submission" date="2019-10" db="EMBL/GenBank/DDBJ databases">
        <title>Streptomyces smaragdinus sp. nov. and Streptomyces fabii sp. nov., isolated from the gut of fungus growing-termite Macrotermes natalensis.</title>
        <authorList>
            <person name="Schwitalla J."/>
            <person name="Benndorf R."/>
            <person name="Martin K."/>
            <person name="De Beer W."/>
            <person name="Kaster A.-K."/>
            <person name="Vollmers J."/>
            <person name="Poulsen M."/>
            <person name="Beemelmanns C."/>
        </authorList>
    </citation>
    <scope>NUCLEOTIDE SEQUENCE [LARGE SCALE GENOMIC DNA]</scope>
    <source>
        <strain evidence="1 2">RB5</strain>
    </source>
</reference>